<protein>
    <submittedName>
        <fullName evidence="1">Uncharacterized protein</fullName>
    </submittedName>
</protein>
<proteinExistence type="predicted"/>
<name>A0A0E9XWJ2_ANGAN</name>
<accession>A0A0E9XWJ2</accession>
<organism evidence="1">
    <name type="scientific">Anguilla anguilla</name>
    <name type="common">European freshwater eel</name>
    <name type="synonym">Muraena anguilla</name>
    <dbReference type="NCBI Taxonomy" id="7936"/>
    <lineage>
        <taxon>Eukaryota</taxon>
        <taxon>Metazoa</taxon>
        <taxon>Chordata</taxon>
        <taxon>Craniata</taxon>
        <taxon>Vertebrata</taxon>
        <taxon>Euteleostomi</taxon>
        <taxon>Actinopterygii</taxon>
        <taxon>Neopterygii</taxon>
        <taxon>Teleostei</taxon>
        <taxon>Anguilliformes</taxon>
        <taxon>Anguillidae</taxon>
        <taxon>Anguilla</taxon>
    </lineage>
</organism>
<reference evidence="1" key="2">
    <citation type="journal article" date="2015" name="Fish Shellfish Immunol.">
        <title>Early steps in the European eel (Anguilla anguilla)-Vibrio vulnificus interaction in the gills: Role of the RtxA13 toxin.</title>
        <authorList>
            <person name="Callol A."/>
            <person name="Pajuelo D."/>
            <person name="Ebbesson L."/>
            <person name="Teles M."/>
            <person name="MacKenzie S."/>
            <person name="Amaro C."/>
        </authorList>
    </citation>
    <scope>NUCLEOTIDE SEQUENCE</scope>
</reference>
<dbReference type="EMBL" id="GBXM01001485">
    <property type="protein sequence ID" value="JAI07093.1"/>
    <property type="molecule type" value="Transcribed_RNA"/>
</dbReference>
<dbReference type="AlphaFoldDB" id="A0A0E9XWJ2"/>
<sequence length="30" mass="3557">MTLLYLRTKTPAPVTYRPLKNIPQIFHKLC</sequence>
<reference evidence="1" key="1">
    <citation type="submission" date="2014-11" db="EMBL/GenBank/DDBJ databases">
        <authorList>
            <person name="Amaro Gonzalez C."/>
        </authorList>
    </citation>
    <scope>NUCLEOTIDE SEQUENCE</scope>
</reference>
<evidence type="ECO:0000313" key="1">
    <source>
        <dbReference type="EMBL" id="JAI07093.1"/>
    </source>
</evidence>